<protein>
    <submittedName>
        <fullName evidence="2">Uncharacterized protein</fullName>
    </submittedName>
</protein>
<name>G5QRN0_SALRU</name>
<accession>G5QRN0</accession>
<evidence type="ECO:0000313" key="2">
    <source>
        <dbReference type="EMBL" id="EHC79329.1"/>
    </source>
</evidence>
<evidence type="ECO:0000313" key="3">
    <source>
        <dbReference type="Proteomes" id="UP000004903"/>
    </source>
</evidence>
<organism evidence="2 3">
    <name type="scientific">Salmonella enterica subsp. enterica serovar Rubislaw str. A4-653</name>
    <dbReference type="NCBI Taxonomy" id="913081"/>
    <lineage>
        <taxon>Bacteria</taxon>
        <taxon>Pseudomonadati</taxon>
        <taxon>Pseudomonadota</taxon>
        <taxon>Gammaproteobacteria</taxon>
        <taxon>Enterobacterales</taxon>
        <taxon>Enterobacteriaceae</taxon>
        <taxon>Salmonella</taxon>
    </lineage>
</organism>
<dbReference type="EMBL" id="AFCT01002091">
    <property type="protein sequence ID" value="EHC79329.1"/>
    <property type="molecule type" value="Genomic_DNA"/>
</dbReference>
<dbReference type="Proteomes" id="UP000004903">
    <property type="component" value="Unassembled WGS sequence"/>
</dbReference>
<comment type="caution">
    <text evidence="2">The sequence shown here is derived from an EMBL/GenBank/DDBJ whole genome shotgun (WGS) entry which is preliminary data.</text>
</comment>
<feature type="non-terminal residue" evidence="2">
    <location>
        <position position="31"/>
    </location>
</feature>
<gene>
    <name evidence="2" type="ORF">LTSERUB_5816</name>
</gene>
<reference evidence="2 3" key="1">
    <citation type="journal article" date="2011" name="BMC Genomics">
        <title>Genome sequencing reveals diversification of virulence factor content and possible host adaptation in distinct subpopulations of Salmonella enterica.</title>
        <authorList>
            <person name="den Bakker H.C."/>
            <person name="Moreno Switt A.I."/>
            <person name="Govoni G."/>
            <person name="Cummings C.A."/>
            <person name="Ranieri M.L."/>
            <person name="Degoricija L."/>
            <person name="Hoelzer K."/>
            <person name="Rodriguez-Rivera L.D."/>
            <person name="Brown S."/>
            <person name="Bolchacova E."/>
            <person name="Furtado M.R."/>
            <person name="Wiedmann M."/>
        </authorList>
    </citation>
    <scope>NUCLEOTIDE SEQUENCE [LARGE SCALE GENOMIC DNA]</scope>
    <source>
        <strain evidence="2 3">A4-653</strain>
    </source>
</reference>
<dbReference type="AlphaFoldDB" id="G5QRN0"/>
<evidence type="ECO:0000256" key="1">
    <source>
        <dbReference type="SAM" id="MobiDB-lite"/>
    </source>
</evidence>
<proteinExistence type="predicted"/>
<feature type="compositionally biased region" description="Polar residues" evidence="1">
    <location>
        <begin position="1"/>
        <end position="21"/>
    </location>
</feature>
<sequence>MSTANSKCADNAVDQQNSTLWHSPDVNAMAR</sequence>
<feature type="region of interest" description="Disordered" evidence="1">
    <location>
        <begin position="1"/>
        <end position="31"/>
    </location>
</feature>